<dbReference type="SUPFAM" id="SSF57845">
    <property type="entry name" value="B-box zinc-binding domain"/>
    <property type="match status" value="1"/>
</dbReference>
<evidence type="ECO:0000313" key="9">
    <source>
        <dbReference type="Proteomes" id="UP001497623"/>
    </source>
</evidence>
<evidence type="ECO:0000259" key="7">
    <source>
        <dbReference type="PROSITE" id="PS50119"/>
    </source>
</evidence>
<proteinExistence type="predicted"/>
<dbReference type="SMART" id="SM00184">
    <property type="entry name" value="RING"/>
    <property type="match status" value="1"/>
</dbReference>
<dbReference type="Gene3D" id="3.30.160.60">
    <property type="entry name" value="Classic Zinc Finger"/>
    <property type="match status" value="1"/>
</dbReference>
<dbReference type="PROSITE" id="PS00518">
    <property type="entry name" value="ZF_RING_1"/>
    <property type="match status" value="1"/>
</dbReference>
<gene>
    <name evidence="8" type="ORF">MNOR_LOCUS5910</name>
</gene>
<evidence type="ECO:0000256" key="3">
    <source>
        <dbReference type="ARBA" id="ARBA00022833"/>
    </source>
</evidence>
<dbReference type="EMBL" id="CAXKWB010002343">
    <property type="protein sequence ID" value="CAL4066663.1"/>
    <property type="molecule type" value="Genomic_DNA"/>
</dbReference>
<feature type="domain" description="RING-type" evidence="6">
    <location>
        <begin position="24"/>
        <end position="69"/>
    </location>
</feature>
<dbReference type="InterPro" id="IPR000315">
    <property type="entry name" value="Znf_B-box"/>
</dbReference>
<dbReference type="Pfam" id="PF00643">
    <property type="entry name" value="zf-B_box"/>
    <property type="match status" value="1"/>
</dbReference>
<organism evidence="8 9">
    <name type="scientific">Meganyctiphanes norvegica</name>
    <name type="common">Northern krill</name>
    <name type="synonym">Thysanopoda norvegica</name>
    <dbReference type="NCBI Taxonomy" id="48144"/>
    <lineage>
        <taxon>Eukaryota</taxon>
        <taxon>Metazoa</taxon>
        <taxon>Ecdysozoa</taxon>
        <taxon>Arthropoda</taxon>
        <taxon>Crustacea</taxon>
        <taxon>Multicrustacea</taxon>
        <taxon>Malacostraca</taxon>
        <taxon>Eumalacostraca</taxon>
        <taxon>Eucarida</taxon>
        <taxon>Euphausiacea</taxon>
        <taxon>Euphausiidae</taxon>
        <taxon>Meganyctiphanes</taxon>
    </lineage>
</organism>
<keyword evidence="2 4" id="KW-0863">Zinc-finger</keyword>
<dbReference type="GO" id="GO:0008270">
    <property type="term" value="F:zinc ion binding"/>
    <property type="evidence" value="ECO:0007669"/>
    <property type="project" value="UniProtKB-KW"/>
</dbReference>
<dbReference type="InterPro" id="IPR027370">
    <property type="entry name" value="Znf-RING_euk"/>
</dbReference>
<name>A0AAV2Q1S6_MEGNR</name>
<reference evidence="8 9" key="1">
    <citation type="submission" date="2024-05" db="EMBL/GenBank/DDBJ databases">
        <authorList>
            <person name="Wallberg A."/>
        </authorList>
    </citation>
    <scope>NUCLEOTIDE SEQUENCE [LARGE SCALE GENOMIC DNA]</scope>
</reference>
<feature type="non-terminal residue" evidence="8">
    <location>
        <position position="325"/>
    </location>
</feature>
<dbReference type="Pfam" id="PF13445">
    <property type="entry name" value="zf-RING_UBOX"/>
    <property type="match status" value="1"/>
</dbReference>
<dbReference type="SMART" id="SM00336">
    <property type="entry name" value="BBOX"/>
    <property type="match status" value="1"/>
</dbReference>
<keyword evidence="3" id="KW-0862">Zinc</keyword>
<keyword evidence="1" id="KW-0479">Metal-binding</keyword>
<evidence type="ECO:0000313" key="8">
    <source>
        <dbReference type="EMBL" id="CAL4066663.1"/>
    </source>
</evidence>
<dbReference type="PROSITE" id="PS50089">
    <property type="entry name" value="ZF_RING_2"/>
    <property type="match status" value="1"/>
</dbReference>
<feature type="compositionally biased region" description="Basic and acidic residues" evidence="5">
    <location>
        <begin position="267"/>
        <end position="278"/>
    </location>
</feature>
<evidence type="ECO:0000256" key="1">
    <source>
        <dbReference type="ARBA" id="ARBA00022723"/>
    </source>
</evidence>
<dbReference type="InterPro" id="IPR013083">
    <property type="entry name" value="Znf_RING/FYVE/PHD"/>
</dbReference>
<evidence type="ECO:0000259" key="6">
    <source>
        <dbReference type="PROSITE" id="PS50089"/>
    </source>
</evidence>
<dbReference type="PROSITE" id="PS50119">
    <property type="entry name" value="ZF_BBOX"/>
    <property type="match status" value="1"/>
</dbReference>
<evidence type="ECO:0000256" key="5">
    <source>
        <dbReference type="SAM" id="MobiDB-lite"/>
    </source>
</evidence>
<evidence type="ECO:0000256" key="4">
    <source>
        <dbReference type="PROSITE-ProRule" id="PRU00024"/>
    </source>
</evidence>
<accession>A0AAV2Q1S6</accession>
<keyword evidence="9" id="KW-1185">Reference proteome</keyword>
<feature type="region of interest" description="Disordered" evidence="5">
    <location>
        <begin position="243"/>
        <end position="278"/>
    </location>
</feature>
<dbReference type="InterPro" id="IPR050143">
    <property type="entry name" value="TRIM/RBCC"/>
</dbReference>
<dbReference type="Proteomes" id="UP001497623">
    <property type="component" value="Unassembled WGS sequence"/>
</dbReference>
<dbReference type="InterPro" id="IPR017907">
    <property type="entry name" value="Znf_RING_CS"/>
</dbReference>
<dbReference type="SUPFAM" id="SSF57850">
    <property type="entry name" value="RING/U-box"/>
    <property type="match status" value="1"/>
</dbReference>
<feature type="domain" description="B box-type" evidence="7">
    <location>
        <begin position="105"/>
        <end position="143"/>
    </location>
</feature>
<sequence>MKHLGAGELRLTADMAALETDVSCAVCCELYEESVRDPVMLPNCGHTFCRSCLLSLEDTTQPFLCPSCRKPHIRPPVANLPITFALLSICRTLKAKKSCPPVEDVCESHGDPLRLWCRECQRALCGMCLYDGHITSTHTIVKVHMAVQEKKKNIEQQVIKVRESIKLERDQYTTKARSCIHQLAQSHKAAKAMMEKFKKAEKLEEDSKTKEGIKGLIEISKQMRNLIGPVINEAKIASCPDLQKLSENSPHPPKSKTPSPAKSKRIQNGDETEKTDSKQITEAALWPLTCCKSSNDSRWARLKWEEGKLFMYSLSHHIKDADLMI</sequence>
<dbReference type="InterPro" id="IPR001841">
    <property type="entry name" value="Znf_RING"/>
</dbReference>
<comment type="caution">
    <text evidence="8">The sequence shown here is derived from an EMBL/GenBank/DDBJ whole genome shotgun (WGS) entry which is preliminary data.</text>
</comment>
<dbReference type="AlphaFoldDB" id="A0AAV2Q1S6"/>
<evidence type="ECO:0000256" key="2">
    <source>
        <dbReference type="ARBA" id="ARBA00022771"/>
    </source>
</evidence>
<protein>
    <submittedName>
        <fullName evidence="8">Uncharacterized protein</fullName>
    </submittedName>
</protein>
<dbReference type="PANTHER" id="PTHR24103">
    <property type="entry name" value="E3 UBIQUITIN-PROTEIN LIGASE TRIM"/>
    <property type="match status" value="1"/>
</dbReference>
<dbReference type="Gene3D" id="3.30.40.10">
    <property type="entry name" value="Zinc/RING finger domain, C3HC4 (zinc finger)"/>
    <property type="match status" value="1"/>
</dbReference>